<keyword evidence="8 11" id="KW-0505">Motor protein</keyword>
<dbReference type="SMART" id="SM00028">
    <property type="entry name" value="TPR"/>
    <property type="match status" value="4"/>
</dbReference>
<evidence type="ECO:0000256" key="10">
    <source>
        <dbReference type="PROSITE-ProRule" id="PRU00339"/>
    </source>
</evidence>
<keyword evidence="3 11" id="KW-0963">Cytoplasm</keyword>
<dbReference type="PANTHER" id="PTHR45783">
    <property type="entry name" value="KINESIN LIGHT CHAIN"/>
    <property type="match status" value="1"/>
</dbReference>
<comment type="subcellular location">
    <subcellularLocation>
        <location evidence="1 11">Cytoplasm</location>
        <location evidence="1 11">Cytoskeleton</location>
    </subcellularLocation>
</comment>
<dbReference type="PANTHER" id="PTHR45783:SF2">
    <property type="entry name" value="KINESIN LIGHT CHAIN 2"/>
    <property type="match status" value="1"/>
</dbReference>
<evidence type="ECO:0000313" key="14">
    <source>
        <dbReference type="Ensembl" id="ENSSSCP00070020042.1"/>
    </source>
</evidence>
<dbReference type="PROSITE" id="PS50005">
    <property type="entry name" value="TPR"/>
    <property type="match status" value="2"/>
</dbReference>
<organism evidence="14 15">
    <name type="scientific">Sus scrofa</name>
    <name type="common">Pig</name>
    <dbReference type="NCBI Taxonomy" id="9823"/>
    <lineage>
        <taxon>Eukaryota</taxon>
        <taxon>Metazoa</taxon>
        <taxon>Chordata</taxon>
        <taxon>Craniata</taxon>
        <taxon>Vertebrata</taxon>
        <taxon>Euteleostomi</taxon>
        <taxon>Mammalia</taxon>
        <taxon>Eutheria</taxon>
        <taxon>Laurasiatheria</taxon>
        <taxon>Artiodactyla</taxon>
        <taxon>Suina</taxon>
        <taxon>Suidae</taxon>
        <taxon>Sus</taxon>
    </lineage>
</organism>
<evidence type="ECO:0000256" key="8">
    <source>
        <dbReference type="ARBA" id="ARBA00023175"/>
    </source>
</evidence>
<feature type="compositionally biased region" description="Basic and acidic residues" evidence="13">
    <location>
        <begin position="145"/>
        <end position="164"/>
    </location>
</feature>
<comment type="subunit">
    <text evidence="11">Oligomeric complex composed of two heavy chains and two light chains.</text>
</comment>
<feature type="compositionally biased region" description="Low complexity" evidence="13">
    <location>
        <begin position="568"/>
        <end position="577"/>
    </location>
</feature>
<comment type="function">
    <text evidence="11">Kinesin is a microtubule-associated force-producing protein that play a role in organelle transport.</text>
</comment>
<dbReference type="Gene3D" id="1.25.40.10">
    <property type="entry name" value="Tetratricopeptide repeat domain"/>
    <property type="match status" value="1"/>
</dbReference>
<dbReference type="InterPro" id="IPR015792">
    <property type="entry name" value="Kinesin_light_repeat"/>
</dbReference>
<sequence>MATMVLPREEKLSQDEIVLGTKAVIQGLETLRGEHRALLAPLVAHEAGEAEPGSQERCVLLRRSLEAIELGLGEAQVILALSSHLGAVESEKQKLRAQVRRLVQENQWLREELAGTQQKLQRSEQAVAQLEEEKQHLLFMSQIRKLDEDTSPNEEKGDIPKDSLDDLFPNEEEQNPAPSPGGGDAAAQHGGYEIPARLRTLHNLVIQYASQGRYEVAVPLCKQALEDLEKTSGHDHPDVATMLNILALVYRDQNKYKEAAHLLNDALAIREKTLGKDHPAVAATLNNLAVLYGKRGKYKEAEPLCKRALEIREKVLGKFHPDVAKQLSNLALLCQNQGKAEEVEYYYRRALEIYATRLGPDDPNVAKTKNNLASCYLKQGKYQDAETLYKEILTRAHEKEFGSVNGDNKPIWMHAEEREESKDKRRDSTPYGEYGSWYKACKVDSPTVNTTLRSLGALYRRQGKLEAHTHWRTVPAAAASRWGDRHEGCGQGPWWPYRRSNQCLTHPVLPQGLDPASQTKVVELLKDGGGGRGDRRGSRDVAGGAGARSEADLEESGPAAEWSGDGSGSLRRSGSFGKLRDALRRSSEMLVKKLQGGGPQEPPNPRMKRASSLNFLNKSVEEPVQPGGTGLSDSRTLSSSSMDLSRRSSLVG</sequence>
<dbReference type="InterPro" id="IPR002151">
    <property type="entry name" value="Kinesin_light"/>
</dbReference>
<dbReference type="PRINTS" id="PR00381">
    <property type="entry name" value="KINESINLIGHT"/>
</dbReference>
<evidence type="ECO:0000256" key="5">
    <source>
        <dbReference type="ARBA" id="ARBA00022737"/>
    </source>
</evidence>
<evidence type="ECO:0000256" key="2">
    <source>
        <dbReference type="ARBA" id="ARBA00009622"/>
    </source>
</evidence>
<dbReference type="Pfam" id="PF13424">
    <property type="entry name" value="TPR_12"/>
    <property type="match status" value="2"/>
</dbReference>
<evidence type="ECO:0000256" key="13">
    <source>
        <dbReference type="SAM" id="MobiDB-lite"/>
    </source>
</evidence>
<comment type="similarity">
    <text evidence="2 11">Belongs to the kinesin light chain family.</text>
</comment>
<feature type="compositionally biased region" description="Low complexity" evidence="13">
    <location>
        <begin position="631"/>
        <end position="652"/>
    </location>
</feature>
<feature type="region of interest" description="Disordered" evidence="13">
    <location>
        <begin position="525"/>
        <end position="577"/>
    </location>
</feature>
<dbReference type="Ensembl" id="ENSSSCT00070024217.1">
    <property type="protein sequence ID" value="ENSSSCP00070020042.1"/>
    <property type="gene ID" value="ENSSSCG00070012302.1"/>
</dbReference>
<keyword evidence="5" id="KW-0677">Repeat</keyword>
<proteinExistence type="inferred from homology"/>
<protein>
    <recommendedName>
        <fullName evidence="11">Kinesin light chain</fullName>
    </recommendedName>
</protein>
<accession>A0A4X1TX31</accession>
<dbReference type="PROSITE" id="PS01160">
    <property type="entry name" value="KINESIN_LIGHT"/>
    <property type="match status" value="1"/>
</dbReference>
<evidence type="ECO:0000256" key="11">
    <source>
        <dbReference type="RuleBase" id="RU367020"/>
    </source>
</evidence>
<dbReference type="GO" id="GO:0005874">
    <property type="term" value="C:microtubule"/>
    <property type="evidence" value="ECO:0007669"/>
    <property type="project" value="UniProtKB-UniRule"/>
</dbReference>
<evidence type="ECO:0000256" key="6">
    <source>
        <dbReference type="ARBA" id="ARBA00022803"/>
    </source>
</evidence>
<feature type="repeat" description="TPR" evidence="10">
    <location>
        <begin position="240"/>
        <end position="273"/>
    </location>
</feature>
<feature type="coiled-coil region" evidence="12">
    <location>
        <begin position="85"/>
        <end position="140"/>
    </location>
</feature>
<evidence type="ECO:0000256" key="9">
    <source>
        <dbReference type="ARBA" id="ARBA00023212"/>
    </source>
</evidence>
<evidence type="ECO:0000256" key="7">
    <source>
        <dbReference type="ARBA" id="ARBA00023054"/>
    </source>
</evidence>
<feature type="repeat" description="TPR" evidence="10">
    <location>
        <begin position="282"/>
        <end position="315"/>
    </location>
</feature>
<keyword evidence="4 11" id="KW-0493">Microtubule</keyword>
<keyword evidence="7 12" id="KW-0175">Coiled coil</keyword>
<reference evidence="14" key="2">
    <citation type="submission" date="2025-08" db="UniProtKB">
        <authorList>
            <consortium name="Ensembl"/>
        </authorList>
    </citation>
    <scope>IDENTIFICATION</scope>
</reference>
<feature type="region of interest" description="Disordered" evidence="13">
    <location>
        <begin position="589"/>
        <end position="652"/>
    </location>
</feature>
<dbReference type="Proteomes" id="UP000314985">
    <property type="component" value="Chromosome 2"/>
</dbReference>
<reference evidence="14 15" key="1">
    <citation type="submission" date="2017-08" db="EMBL/GenBank/DDBJ databases">
        <title>USMARCv1.0.</title>
        <authorList>
            <person name="Hannum G.I."/>
            <person name="Koren S."/>
            <person name="Schroeder S.G."/>
            <person name="Chin S.C."/>
            <person name="Nonneman D.J."/>
            <person name="Becker S.A."/>
            <person name="Rosen B.D."/>
            <person name="Bickhart D.M."/>
            <person name="Putnam N.H."/>
            <person name="Green R.E."/>
            <person name="Tuggle C.K."/>
            <person name="Liu H."/>
            <person name="Rohrer G.A."/>
            <person name="Warr A."/>
            <person name="Hall R."/>
            <person name="Kim K."/>
            <person name="Hume D.A."/>
            <person name="Talbot R."/>
            <person name="Chow W."/>
            <person name="Howe K."/>
            <person name="Schwartz A.S."/>
            <person name="Watson M."/>
            <person name="Archibald A.L."/>
            <person name="Phillippy A.M."/>
            <person name="Smith T.P.L."/>
        </authorList>
    </citation>
    <scope>NUCLEOTIDE SEQUENCE [LARGE SCALE GENOMIC DNA]</scope>
</reference>
<evidence type="ECO:0000256" key="4">
    <source>
        <dbReference type="ARBA" id="ARBA00022701"/>
    </source>
</evidence>
<evidence type="ECO:0000256" key="1">
    <source>
        <dbReference type="ARBA" id="ARBA00004245"/>
    </source>
</evidence>
<dbReference type="InterPro" id="IPR011990">
    <property type="entry name" value="TPR-like_helical_dom_sf"/>
</dbReference>
<evidence type="ECO:0000256" key="12">
    <source>
        <dbReference type="SAM" id="Coils"/>
    </source>
</evidence>
<name>A0A4X1TX31_PIG</name>
<keyword evidence="6 10" id="KW-0802">TPR repeat</keyword>
<keyword evidence="9 11" id="KW-0206">Cytoskeleton</keyword>
<dbReference type="FunFam" id="1.25.40.10:FF:000003">
    <property type="entry name" value="kinesin light chain isoform X1"/>
    <property type="match status" value="1"/>
</dbReference>
<dbReference type="AlphaFoldDB" id="A0A4X1TX31"/>
<dbReference type="SUPFAM" id="SSF48452">
    <property type="entry name" value="TPR-like"/>
    <property type="match status" value="2"/>
</dbReference>
<evidence type="ECO:0000313" key="15">
    <source>
        <dbReference type="Proteomes" id="UP000314985"/>
    </source>
</evidence>
<feature type="region of interest" description="Disordered" evidence="13">
    <location>
        <begin position="145"/>
        <end position="189"/>
    </location>
</feature>
<dbReference type="Pfam" id="PF13374">
    <property type="entry name" value="TPR_10"/>
    <property type="match status" value="1"/>
</dbReference>
<dbReference type="InterPro" id="IPR019734">
    <property type="entry name" value="TPR_rpt"/>
</dbReference>
<dbReference type="GO" id="GO:0005871">
    <property type="term" value="C:kinesin complex"/>
    <property type="evidence" value="ECO:0007669"/>
    <property type="project" value="UniProtKB-UniRule"/>
</dbReference>
<evidence type="ECO:0000256" key="3">
    <source>
        <dbReference type="ARBA" id="ARBA00022490"/>
    </source>
</evidence>